<dbReference type="Proteomes" id="UP001157006">
    <property type="component" value="Chromosome 2"/>
</dbReference>
<feature type="coiled-coil region" evidence="5">
    <location>
        <begin position="44"/>
        <end position="85"/>
    </location>
</feature>
<keyword evidence="4" id="KW-0802">TPR repeat</keyword>
<dbReference type="Pfam" id="PF00515">
    <property type="entry name" value="TPR_1"/>
    <property type="match status" value="1"/>
</dbReference>
<keyword evidence="2" id="KW-0328">Glycosyltransferase</keyword>
<dbReference type="FunFam" id="2.40.50.140:FF:000046">
    <property type="entry name" value="26S protease regulatory subunit 6B"/>
    <property type="match status" value="1"/>
</dbReference>
<evidence type="ECO:0000256" key="2">
    <source>
        <dbReference type="ARBA" id="ARBA00022676"/>
    </source>
</evidence>
<keyword evidence="3" id="KW-0808">Transferase</keyword>
<dbReference type="PANTHER" id="PTHR44835:SF1">
    <property type="entry name" value="PROTEIN O-GLCNAC TRANSFERASE"/>
    <property type="match status" value="1"/>
</dbReference>
<dbReference type="InterPro" id="IPR032501">
    <property type="entry name" value="Prot_ATP_ID_OB_2nd"/>
</dbReference>
<dbReference type="SUPFAM" id="SSF48452">
    <property type="entry name" value="TPR-like"/>
    <property type="match status" value="1"/>
</dbReference>
<protein>
    <recommendedName>
        <fullName evidence="6">Proteasomal ATPase second OB domain-containing protein</fullName>
    </recommendedName>
</protein>
<feature type="repeat" description="TPR" evidence="4">
    <location>
        <begin position="347"/>
        <end position="375"/>
    </location>
</feature>
<organism evidence="7 8">
    <name type="scientific">Vicia faba</name>
    <name type="common">Broad bean</name>
    <name type="synonym">Faba vulgaris</name>
    <dbReference type="NCBI Taxonomy" id="3906"/>
    <lineage>
        <taxon>Eukaryota</taxon>
        <taxon>Viridiplantae</taxon>
        <taxon>Streptophyta</taxon>
        <taxon>Embryophyta</taxon>
        <taxon>Tracheophyta</taxon>
        <taxon>Spermatophyta</taxon>
        <taxon>Magnoliopsida</taxon>
        <taxon>eudicotyledons</taxon>
        <taxon>Gunneridae</taxon>
        <taxon>Pentapetalae</taxon>
        <taxon>rosids</taxon>
        <taxon>fabids</taxon>
        <taxon>Fabales</taxon>
        <taxon>Fabaceae</taxon>
        <taxon>Papilionoideae</taxon>
        <taxon>50 kb inversion clade</taxon>
        <taxon>NPAAA clade</taxon>
        <taxon>Hologalegina</taxon>
        <taxon>IRL clade</taxon>
        <taxon>Fabeae</taxon>
        <taxon>Vicia</taxon>
    </lineage>
</organism>
<name>A0AAV0ZQX5_VICFA</name>
<keyword evidence="8" id="KW-1185">Reference proteome</keyword>
<evidence type="ECO:0000256" key="3">
    <source>
        <dbReference type="ARBA" id="ARBA00022679"/>
    </source>
</evidence>
<dbReference type="InterPro" id="IPR019734">
    <property type="entry name" value="TPR_rpt"/>
</dbReference>
<proteinExistence type="predicted"/>
<dbReference type="PROSITE" id="PS50293">
    <property type="entry name" value="TPR_REGION"/>
    <property type="match status" value="1"/>
</dbReference>
<sequence length="375" mass="42775">MGSSAVVLDSKPVSEPLPSLPYTKSEYLYTGDTTSDKDDLYSCLKSLQRQLEFIDIQKEYVKDEQKNLKRELLHAQEEVKSIQSVPLVIYQFMEMVDQNNSIIGSTTESNYYVRILSTINYELLKPSASVVLHQHSNALVDVFRLIPVFRSLASLRSLMSLTMILEDMISRSRKFVRVVGSEFVQKYLSEDPRMVRDVFHLAKENALQLYLLMRRASEVLSELGLMKNQQNFGTVSVNRKSEVKEDICYTNILRSRNKFANSLTLYERVLESDGVNVEALVGKGICLQMQNMGRLAFDSFSGAINWDPQNACALTHCDIDTNIKLAGNTHEGIQKYFEALKVDPHYAPAYYNLGMVYSEMMQYDMAITFYAKALS</sequence>
<evidence type="ECO:0000259" key="6">
    <source>
        <dbReference type="Pfam" id="PF16450"/>
    </source>
</evidence>
<evidence type="ECO:0000313" key="7">
    <source>
        <dbReference type="EMBL" id="CAI8600427.1"/>
    </source>
</evidence>
<dbReference type="EMBL" id="OX451737">
    <property type="protein sequence ID" value="CAI8600427.1"/>
    <property type="molecule type" value="Genomic_DNA"/>
</dbReference>
<dbReference type="AlphaFoldDB" id="A0AAV0ZQX5"/>
<evidence type="ECO:0000256" key="4">
    <source>
        <dbReference type="PROSITE-ProRule" id="PRU00339"/>
    </source>
</evidence>
<keyword evidence="5" id="KW-0175">Coiled coil</keyword>
<dbReference type="InterPro" id="IPR012340">
    <property type="entry name" value="NA-bd_OB-fold"/>
</dbReference>
<dbReference type="GO" id="GO:0016757">
    <property type="term" value="F:glycosyltransferase activity"/>
    <property type="evidence" value="ECO:0007669"/>
    <property type="project" value="UniProtKB-KW"/>
</dbReference>
<gene>
    <name evidence="7" type="ORF">VFH_II222560</name>
</gene>
<dbReference type="PROSITE" id="PS50005">
    <property type="entry name" value="TPR"/>
    <property type="match status" value="1"/>
</dbReference>
<dbReference type="PANTHER" id="PTHR44835">
    <property type="entry name" value="UDP-N-ACETYLGLUCOSAMINE--PEPTIDE N-ACETYLGLUCOSAMINYLTRANSFERASE SPINDLY-RELATED"/>
    <property type="match status" value="1"/>
</dbReference>
<evidence type="ECO:0000313" key="8">
    <source>
        <dbReference type="Proteomes" id="UP001157006"/>
    </source>
</evidence>
<evidence type="ECO:0000256" key="5">
    <source>
        <dbReference type="SAM" id="Coils"/>
    </source>
</evidence>
<accession>A0AAV0ZQX5</accession>
<dbReference type="InterPro" id="IPR051939">
    <property type="entry name" value="Glycosyltr_41/O-GlcNAc_trsf"/>
</dbReference>
<dbReference type="Pfam" id="PF16450">
    <property type="entry name" value="Prot_ATP_ID_OB_C"/>
    <property type="match status" value="1"/>
</dbReference>
<dbReference type="Gene3D" id="2.40.50.140">
    <property type="entry name" value="Nucleic acid-binding proteins"/>
    <property type="match status" value="1"/>
</dbReference>
<dbReference type="InterPro" id="IPR011990">
    <property type="entry name" value="TPR-like_helical_dom_sf"/>
</dbReference>
<reference evidence="7 8" key="1">
    <citation type="submission" date="2023-01" db="EMBL/GenBank/DDBJ databases">
        <authorList>
            <person name="Kreplak J."/>
        </authorList>
    </citation>
    <scope>NUCLEOTIDE SEQUENCE [LARGE SCALE GENOMIC DNA]</scope>
</reference>
<evidence type="ECO:0000256" key="1">
    <source>
        <dbReference type="ARBA" id="ARBA00004922"/>
    </source>
</evidence>
<comment type="pathway">
    <text evidence="1">Protein modification; protein glycosylation.</text>
</comment>
<dbReference type="Gene3D" id="1.25.40.10">
    <property type="entry name" value="Tetratricopeptide repeat domain"/>
    <property type="match status" value="1"/>
</dbReference>
<feature type="domain" description="Proteasomal ATPase second OB" evidence="6">
    <location>
        <begin position="90"/>
        <end position="142"/>
    </location>
</feature>